<dbReference type="RefSeq" id="WP_278288027.1">
    <property type="nucleotide sequence ID" value="NZ_CP104009.1"/>
</dbReference>
<keyword evidence="1" id="KW-1133">Transmembrane helix</keyword>
<feature type="transmembrane region" description="Helical" evidence="1">
    <location>
        <begin position="66"/>
        <end position="90"/>
    </location>
</feature>
<reference evidence="2" key="1">
    <citation type="submission" date="2022-11" db="EMBL/GenBank/DDBJ databases">
        <title>Comparative genomic analysis of Mycoplasma feriruminatoris and the Mycoplasma mycoides cluster.</title>
        <authorList>
            <person name="Baby V."/>
            <person name="Ambroset C."/>
            <person name="Gaurivaud P."/>
            <person name="Boury C."/>
            <person name="Guichoux E."/>
            <person name="Lartigue C."/>
            <person name="Tardy F."/>
            <person name="Sirand-Pugnet P."/>
        </authorList>
    </citation>
    <scope>NUCLEOTIDE SEQUENCE</scope>
    <source>
        <strain evidence="2">L15407</strain>
    </source>
</reference>
<dbReference type="EMBL" id="CP113499">
    <property type="protein sequence ID" value="WFQ94958.1"/>
    <property type="molecule type" value="Genomic_DNA"/>
</dbReference>
<dbReference type="AlphaFoldDB" id="A0AAQ3DMQ0"/>
<name>A0AAQ3DMQ0_9MOLU</name>
<evidence type="ECO:0000313" key="3">
    <source>
        <dbReference type="Proteomes" id="UP001178740"/>
    </source>
</evidence>
<evidence type="ECO:0000256" key="1">
    <source>
        <dbReference type="SAM" id="Phobius"/>
    </source>
</evidence>
<keyword evidence="1" id="KW-0812">Transmembrane</keyword>
<proteinExistence type="predicted"/>
<protein>
    <submittedName>
        <fullName evidence="2">YIP1 family protein</fullName>
    </submittedName>
</protein>
<keyword evidence="1" id="KW-0472">Membrane</keyword>
<feature type="transmembrane region" description="Helical" evidence="1">
    <location>
        <begin position="102"/>
        <end position="125"/>
    </location>
</feature>
<evidence type="ECO:0000313" key="2">
    <source>
        <dbReference type="EMBL" id="WFQ94958.1"/>
    </source>
</evidence>
<feature type="transmembrane region" description="Helical" evidence="1">
    <location>
        <begin position="33"/>
        <end position="54"/>
    </location>
</feature>
<dbReference type="GeneID" id="90598087"/>
<dbReference type="Proteomes" id="UP001178740">
    <property type="component" value="Chromosome"/>
</dbReference>
<accession>A0AAQ3DMQ0</accession>
<sequence>MKKSFKSDRPKRHYTYNDIFKKANLIIQISSSIFMLLATLGFMFGIVGITLGVVNNTTNIKLNTVSGISLLVISSYVFLMCAISLCLSVISNYYKTTIYLEILAIFSIVSIVCMIGGFLIIFSGYKYQEQQTNNFQTNNQQVVRSDQQVENKTQSRDQTNSQILEQNQIDTNQNTINQTNINQNTSDQLSDNHIINTSKSFNQNEQALLQAKRNEKYHQVKRTYQLVKENKLSEEKLHTIFNSDPEFKKMYEEFKKKSN</sequence>
<organism evidence="2 3">
    <name type="scientific">Mycoplasma feriruminatoris</name>
    <dbReference type="NCBI Taxonomy" id="1179777"/>
    <lineage>
        <taxon>Bacteria</taxon>
        <taxon>Bacillati</taxon>
        <taxon>Mycoplasmatota</taxon>
        <taxon>Mollicutes</taxon>
        <taxon>Mycoplasmataceae</taxon>
        <taxon>Mycoplasma</taxon>
    </lineage>
</organism>
<gene>
    <name evidence="2" type="ORF">MFERI15407_00198</name>
</gene>